<dbReference type="PANTHER" id="PTHR35610">
    <property type="entry name" value="3-ISOPROPYLMALATE DEHYDRATASE-RELATED"/>
    <property type="match status" value="1"/>
</dbReference>
<dbReference type="Proteomes" id="UP000037237">
    <property type="component" value="Unassembled WGS sequence"/>
</dbReference>
<sequence>MSESIKIIEKKTVPSEATMIIGLPDVGLVGLIATSYIISELNLEEIAYMESDLLPPVVVLHNGLPHAPLRIYGNQNLIAVISELAVPAPAIYKIMREIVNWGKEKKVKNIVSMGGIPLENRQTINEPEVFGAASNQELLDMLKKSGLKTMNEGYIVGAQALSMRYSVSKNVSAIAILAQSFYNYPDPQAAAIALKELSKISDIKIDVTKLLERGEEIRLKARDIMKRTQQEMNRMQKSQEYDLPLYV</sequence>
<accession>A0A0M0BME8</accession>
<dbReference type="EMBL" id="LFWU01000155">
    <property type="protein sequence ID" value="KON29486.1"/>
    <property type="molecule type" value="Genomic_DNA"/>
</dbReference>
<dbReference type="Gene3D" id="3.40.50.10900">
    <property type="entry name" value="PAC-like subunit"/>
    <property type="match status" value="1"/>
</dbReference>
<protein>
    <recommendedName>
        <fullName evidence="3">Proteasome assembly chaperone family protein</fullName>
    </recommendedName>
</protein>
<reference evidence="1 2" key="1">
    <citation type="submission" date="2015-06" db="EMBL/GenBank/DDBJ databases">
        <title>New insights into the roles of widespread benthic archaea in carbon and nitrogen cycling.</title>
        <authorList>
            <person name="Lazar C.S."/>
            <person name="Baker B.J."/>
            <person name="Seitz K.W."/>
            <person name="Hyde A.S."/>
            <person name="Dick G.J."/>
            <person name="Hinrichs K.-U."/>
            <person name="Teske A.P."/>
        </authorList>
    </citation>
    <scope>NUCLEOTIDE SEQUENCE [LARGE SCALE GENOMIC DNA]</scope>
    <source>
        <strain evidence="1">SG8-32-1</strain>
    </source>
</reference>
<dbReference type="SUPFAM" id="SSF159659">
    <property type="entry name" value="Cgl1923-like"/>
    <property type="match status" value="1"/>
</dbReference>
<dbReference type="PANTHER" id="PTHR35610:SF3">
    <property type="entry name" value="PROTEASOME ASSEMBLY CHAPERONE FAMILY PROTEIN"/>
    <property type="match status" value="1"/>
</dbReference>
<proteinExistence type="predicted"/>
<comment type="caution">
    <text evidence="1">The sequence shown here is derived from an EMBL/GenBank/DDBJ whole genome shotgun (WGS) entry which is preliminary data.</text>
</comment>
<dbReference type="InterPro" id="IPR038389">
    <property type="entry name" value="PSMG2_sf"/>
</dbReference>
<evidence type="ECO:0000313" key="1">
    <source>
        <dbReference type="EMBL" id="KON29486.1"/>
    </source>
</evidence>
<gene>
    <name evidence="1" type="ORF">AC477_05855</name>
</gene>
<evidence type="ECO:0008006" key="3">
    <source>
        <dbReference type="Google" id="ProtNLM"/>
    </source>
</evidence>
<evidence type="ECO:0000313" key="2">
    <source>
        <dbReference type="Proteomes" id="UP000037237"/>
    </source>
</evidence>
<name>A0A0M0BME8_9ARCH</name>
<dbReference type="AlphaFoldDB" id="A0A0M0BME8"/>
<organism evidence="1 2">
    <name type="scientific">miscellaneous Crenarchaeota group-1 archaeon SG8-32-1</name>
    <dbReference type="NCBI Taxonomy" id="1685124"/>
    <lineage>
        <taxon>Archaea</taxon>
        <taxon>Candidatus Bathyarchaeota</taxon>
        <taxon>MCG-1</taxon>
    </lineage>
</organism>
<dbReference type="Pfam" id="PF09754">
    <property type="entry name" value="PAC2"/>
    <property type="match status" value="1"/>
</dbReference>
<dbReference type="InterPro" id="IPR019151">
    <property type="entry name" value="Proteasome_assmbl_chaperone_2"/>
</dbReference>